<reference evidence="3" key="1">
    <citation type="submission" date="2022-08" db="EMBL/GenBank/DDBJ databases">
        <authorList>
            <consortium name="DOE Joint Genome Institute"/>
            <person name="Min B."/>
            <person name="Riley R."/>
            <person name="Sierra-Patev S."/>
            <person name="Naranjo-Ortiz M."/>
            <person name="Looney B."/>
            <person name="Konkel Z."/>
            <person name="Slot J.C."/>
            <person name="Sakamoto Y."/>
            <person name="Steenwyk J.L."/>
            <person name="Rokas A."/>
            <person name="Carro J."/>
            <person name="Camarero S."/>
            <person name="Ferreira P."/>
            <person name="Molpeceres G."/>
            <person name="Ruiz-Duenas F.J."/>
            <person name="Serrano A."/>
            <person name="Henrissat B."/>
            <person name="Drula E."/>
            <person name="Hughes K.W."/>
            <person name="Mata J.L."/>
            <person name="Ishikawa N.K."/>
            <person name="Vargas-Isla R."/>
            <person name="Ushijima S."/>
            <person name="Smith C.A."/>
            <person name="Ahrendt S."/>
            <person name="Andreopoulos W."/>
            <person name="He G."/>
            <person name="Labutti K."/>
            <person name="Lipzen A."/>
            <person name="Ng V."/>
            <person name="Sandor L."/>
            <person name="Barry K."/>
            <person name="Martinez A.T."/>
            <person name="Xiao Y."/>
            <person name="Gibbons J.G."/>
            <person name="Terashima K."/>
            <person name="Hibbett D.S."/>
            <person name="Grigoriev I.V."/>
        </authorList>
    </citation>
    <scope>NUCLEOTIDE SEQUENCE</scope>
    <source>
        <strain evidence="3">TFB10827</strain>
    </source>
</reference>
<keyword evidence="4" id="KW-1185">Reference proteome</keyword>
<feature type="signal peptide" evidence="2">
    <location>
        <begin position="1"/>
        <end position="19"/>
    </location>
</feature>
<evidence type="ECO:0000313" key="3">
    <source>
        <dbReference type="EMBL" id="KAJ3995821.1"/>
    </source>
</evidence>
<evidence type="ECO:0000256" key="2">
    <source>
        <dbReference type="SAM" id="SignalP"/>
    </source>
</evidence>
<organism evidence="3 4">
    <name type="scientific">Lentinula boryana</name>
    <dbReference type="NCBI Taxonomy" id="40481"/>
    <lineage>
        <taxon>Eukaryota</taxon>
        <taxon>Fungi</taxon>
        <taxon>Dikarya</taxon>
        <taxon>Basidiomycota</taxon>
        <taxon>Agaricomycotina</taxon>
        <taxon>Agaricomycetes</taxon>
        <taxon>Agaricomycetidae</taxon>
        <taxon>Agaricales</taxon>
        <taxon>Marasmiineae</taxon>
        <taxon>Omphalotaceae</taxon>
        <taxon>Lentinula</taxon>
    </lineage>
</organism>
<keyword evidence="2" id="KW-0732">Signal</keyword>
<evidence type="ECO:0000313" key="4">
    <source>
        <dbReference type="Proteomes" id="UP001163828"/>
    </source>
</evidence>
<gene>
    <name evidence="3" type="ORF">F5050DRAFT_1808312</name>
</gene>
<dbReference type="Pfam" id="PF04185">
    <property type="entry name" value="Phosphoesterase"/>
    <property type="match status" value="1"/>
</dbReference>
<dbReference type="Proteomes" id="UP001163828">
    <property type="component" value="Unassembled WGS sequence"/>
</dbReference>
<proteinExistence type="predicted"/>
<dbReference type="InterPro" id="IPR017850">
    <property type="entry name" value="Alkaline_phosphatase_core_sf"/>
</dbReference>
<dbReference type="EMBL" id="MU790637">
    <property type="protein sequence ID" value="KAJ3995821.1"/>
    <property type="molecule type" value="Genomic_DNA"/>
</dbReference>
<protein>
    <submittedName>
        <fullName evidence="3">Uncharacterized protein</fullName>
    </submittedName>
</protein>
<name>A0ABQ8QBG1_9AGAR</name>
<feature type="chain" id="PRO_5046810591" evidence="2">
    <location>
        <begin position="20"/>
        <end position="126"/>
    </location>
</feature>
<comment type="caution">
    <text evidence="3">The sequence shown here is derived from an EMBL/GenBank/DDBJ whole genome shotgun (WGS) entry which is preliminary data.</text>
</comment>
<sequence length="126" mass="13814">MPSLLNALIAASMAILTYADSLAEVEHIVLFMQENRAFDHYFGTMTGVRGFKDPNVQVNSDGRSVFFQKVNSFLSNDTDFLLPWYVAAEGGEFINGTQCMTAGSNGWAENHAALASGQNASIFYLF</sequence>
<dbReference type="InterPro" id="IPR007312">
    <property type="entry name" value="Phosphoesterase"/>
</dbReference>
<keyword evidence="1" id="KW-0378">Hydrolase</keyword>
<evidence type="ECO:0000256" key="1">
    <source>
        <dbReference type="ARBA" id="ARBA00022801"/>
    </source>
</evidence>
<accession>A0ABQ8QBG1</accession>
<dbReference type="Gene3D" id="3.40.720.10">
    <property type="entry name" value="Alkaline Phosphatase, subunit A"/>
    <property type="match status" value="1"/>
</dbReference>